<comment type="caution">
    <text evidence="3">The sequence shown here is derived from an EMBL/GenBank/DDBJ whole genome shotgun (WGS) entry which is preliminary data.</text>
</comment>
<dbReference type="AlphaFoldDB" id="A0A812IUM2"/>
<feature type="transmembrane region" description="Helical" evidence="2">
    <location>
        <begin position="327"/>
        <end position="347"/>
    </location>
</feature>
<evidence type="ECO:0000256" key="2">
    <source>
        <dbReference type="SAM" id="Phobius"/>
    </source>
</evidence>
<dbReference type="Proteomes" id="UP000649617">
    <property type="component" value="Unassembled WGS sequence"/>
</dbReference>
<reference evidence="3" key="1">
    <citation type="submission" date="2021-02" db="EMBL/GenBank/DDBJ databases">
        <authorList>
            <person name="Dougan E. K."/>
            <person name="Rhodes N."/>
            <person name="Thang M."/>
            <person name="Chan C."/>
        </authorList>
    </citation>
    <scope>NUCLEOTIDE SEQUENCE</scope>
</reference>
<evidence type="ECO:0000256" key="1">
    <source>
        <dbReference type="SAM" id="MobiDB-lite"/>
    </source>
</evidence>
<dbReference type="Gene3D" id="3.40.50.1820">
    <property type="entry name" value="alpha/beta hydrolase"/>
    <property type="match status" value="1"/>
</dbReference>
<dbReference type="EMBL" id="CAJNIZ010000503">
    <property type="protein sequence ID" value="CAE7167837.1"/>
    <property type="molecule type" value="Genomic_DNA"/>
</dbReference>
<feature type="transmembrane region" description="Helical" evidence="2">
    <location>
        <begin position="298"/>
        <end position="315"/>
    </location>
</feature>
<evidence type="ECO:0008006" key="5">
    <source>
        <dbReference type="Google" id="ProtNLM"/>
    </source>
</evidence>
<name>A0A812IUM2_SYMPI</name>
<feature type="compositionally biased region" description="Basic and acidic residues" evidence="1">
    <location>
        <begin position="38"/>
        <end position="56"/>
    </location>
</feature>
<feature type="non-terminal residue" evidence="3">
    <location>
        <position position="1"/>
    </location>
</feature>
<accession>A0A812IUM2</accession>
<evidence type="ECO:0000313" key="3">
    <source>
        <dbReference type="EMBL" id="CAE7167837.1"/>
    </source>
</evidence>
<proteinExistence type="predicted"/>
<feature type="transmembrane region" description="Helical" evidence="2">
    <location>
        <begin position="77"/>
        <end position="104"/>
    </location>
</feature>
<dbReference type="OrthoDB" id="58570at2759"/>
<organism evidence="3 4">
    <name type="scientific">Symbiodinium pilosum</name>
    <name type="common">Dinoflagellate</name>
    <dbReference type="NCBI Taxonomy" id="2952"/>
    <lineage>
        <taxon>Eukaryota</taxon>
        <taxon>Sar</taxon>
        <taxon>Alveolata</taxon>
        <taxon>Dinophyceae</taxon>
        <taxon>Suessiales</taxon>
        <taxon>Symbiodiniaceae</taxon>
        <taxon>Symbiodinium</taxon>
    </lineage>
</organism>
<keyword evidence="2" id="KW-0472">Membrane</keyword>
<protein>
    <recommendedName>
        <fullName evidence="5">Fungal lipase-like domain-containing protein</fullName>
    </recommendedName>
</protein>
<feature type="transmembrane region" description="Helical" evidence="2">
    <location>
        <begin position="173"/>
        <end position="192"/>
    </location>
</feature>
<dbReference type="InterPro" id="IPR029058">
    <property type="entry name" value="AB_hydrolase_fold"/>
</dbReference>
<gene>
    <name evidence="3" type="ORF">SPIL2461_LOCUS600</name>
</gene>
<keyword evidence="4" id="KW-1185">Reference proteome</keyword>
<feature type="transmembrane region" description="Helical" evidence="2">
    <location>
        <begin position="271"/>
        <end position="292"/>
    </location>
</feature>
<feature type="transmembrane region" description="Helical" evidence="2">
    <location>
        <begin position="110"/>
        <end position="132"/>
    </location>
</feature>
<evidence type="ECO:0000313" key="4">
    <source>
        <dbReference type="Proteomes" id="UP000649617"/>
    </source>
</evidence>
<feature type="region of interest" description="Disordered" evidence="1">
    <location>
        <begin position="1"/>
        <end position="56"/>
    </location>
</feature>
<sequence>MLPTPMSPSQHGYAAESLEESEDPESQSGQAAIPEPEEGFRESHLPKSSTKDSRFMHPDDSLHKHWYETTVRLRGMFYIFFSLAVVCALALGLTAETFFFIMAAPKNEGLSFGIVVGILLTPISLLLTAIYVDECVDMGLDAADKPSFGLFRAAVTASTRRFGKVHTDHVERVLVLMLEIMPVIFAIISLVQSPNKVYWYKEVGRGYCLGGLIFALCVCGIYIICHIHVGHIPARDELMAELYHNMAPIGRFKRAHGSEAHQALFDREHHWGRACCFACLGVCILALAIVLFLFFPKLYAICLAELLATILWALALRNYAPRLLGKAFWFTLVFFIVLATSLLMGTLQSAEPNPSDLDPLVLGPSAAGFNSSSTAGGLPLQFQSSRLSPNVAFPICRTSWGEAVEGETSLNILDLSILAFASSFGDADDVRHGLGEMLNGTFPDWELLEVEAWNTTGRWIVVSIPSLHARIISVRGTTNLRDAYANLQIYSSIVVLQLMGILTPVLTLMPEGVIQRVAGGGITKSFRNGLRVEARLADAARKHKEEARKAGQVLLMTGHSLGGALVGAVSAEVGVQGIGFSPPGLFFQKYQWDLDVSQLTKAFTVIQPTNDIVPQVDRQRGLIEWIPCGESALTCHRLTHTTCALWAQCGDSRTRDWRPTCSQ</sequence>
<keyword evidence="2" id="KW-0812">Transmembrane</keyword>
<feature type="transmembrane region" description="Helical" evidence="2">
    <location>
        <begin position="204"/>
        <end position="225"/>
    </location>
</feature>
<dbReference type="SUPFAM" id="SSF53474">
    <property type="entry name" value="alpha/beta-Hydrolases"/>
    <property type="match status" value="1"/>
</dbReference>
<keyword evidence="2" id="KW-1133">Transmembrane helix</keyword>